<sequence>MSWLGLEGKTAVITGAGGGIGQALARAFSGQGARVVLVDRTLERTQPLAAELGNNALALACDLARAEEIAAAADRVQEQGGADILVNNAGVLRPGLLDSVSAEDWSMMLSVNLTGYMLAAQAFGRGMVAKGAGALVHVASVAASQPQPASGAYSASKAAILMLSRQLAYEWGPKGVRSNTLSPGLVRTPLSEAFYTDPETKTRREAMVPLRRIATPDDMADVALFLASPRASYVTGQDIVVDGGLTQSLMGLVPRPGYA</sequence>
<dbReference type="PROSITE" id="PS00061">
    <property type="entry name" value="ADH_SHORT"/>
    <property type="match status" value="1"/>
</dbReference>
<dbReference type="PRINTS" id="PR00081">
    <property type="entry name" value="GDHRDH"/>
</dbReference>
<keyword evidence="3" id="KW-0560">Oxidoreductase</keyword>
<proteinExistence type="inferred from homology"/>
<evidence type="ECO:0000259" key="2">
    <source>
        <dbReference type="SMART" id="SM00822"/>
    </source>
</evidence>
<comment type="caution">
    <text evidence="3">The sequence shown here is derived from an EMBL/GenBank/DDBJ whole genome shotgun (WGS) entry which is preliminary data.</text>
</comment>
<dbReference type="InterPro" id="IPR020904">
    <property type="entry name" value="Sc_DH/Rdtase_CS"/>
</dbReference>
<reference evidence="3" key="1">
    <citation type="journal article" date="2015" name="Int. J. Syst. Evol. Microbiol.">
        <title>Rhizobium alvei sp. nov., isolated from a freshwater river.</title>
        <authorList>
            <person name="Sheu S.Y."/>
            <person name="Huang H.W."/>
            <person name="Young C.C."/>
            <person name="Chen W.M."/>
        </authorList>
    </citation>
    <scope>NUCLEOTIDE SEQUENCE</scope>
    <source>
        <strain evidence="3">TNR-22</strain>
    </source>
</reference>
<dbReference type="RefSeq" id="WP_304378631.1">
    <property type="nucleotide sequence ID" value="NZ_JAUOZU010000020.1"/>
</dbReference>
<feature type="domain" description="Ketoreductase" evidence="2">
    <location>
        <begin position="9"/>
        <end position="174"/>
    </location>
</feature>
<name>A0ABT8YTJ3_9HYPH</name>
<keyword evidence="4" id="KW-1185">Reference proteome</keyword>
<evidence type="ECO:0000313" key="3">
    <source>
        <dbReference type="EMBL" id="MDO6966707.1"/>
    </source>
</evidence>
<dbReference type="InterPro" id="IPR002347">
    <property type="entry name" value="SDR_fam"/>
</dbReference>
<dbReference type="NCBIfam" id="NF005559">
    <property type="entry name" value="PRK07231.1"/>
    <property type="match status" value="1"/>
</dbReference>
<gene>
    <name evidence="3" type="ORF">Q4481_22370</name>
</gene>
<dbReference type="Pfam" id="PF13561">
    <property type="entry name" value="adh_short_C2"/>
    <property type="match status" value="1"/>
</dbReference>
<dbReference type="Gene3D" id="3.40.50.720">
    <property type="entry name" value="NAD(P)-binding Rossmann-like Domain"/>
    <property type="match status" value="1"/>
</dbReference>
<dbReference type="PRINTS" id="PR00080">
    <property type="entry name" value="SDRFAMILY"/>
</dbReference>
<dbReference type="SUPFAM" id="SSF51735">
    <property type="entry name" value="NAD(P)-binding Rossmann-fold domains"/>
    <property type="match status" value="1"/>
</dbReference>
<accession>A0ABT8YTJ3</accession>
<dbReference type="EC" id="1.-.-.-" evidence="3"/>
<dbReference type="EMBL" id="JAUOZU010000020">
    <property type="protein sequence ID" value="MDO6966707.1"/>
    <property type="molecule type" value="Genomic_DNA"/>
</dbReference>
<dbReference type="Proteomes" id="UP001174932">
    <property type="component" value="Unassembled WGS sequence"/>
</dbReference>
<evidence type="ECO:0000313" key="4">
    <source>
        <dbReference type="Proteomes" id="UP001174932"/>
    </source>
</evidence>
<dbReference type="PANTHER" id="PTHR42760">
    <property type="entry name" value="SHORT-CHAIN DEHYDROGENASES/REDUCTASES FAMILY MEMBER"/>
    <property type="match status" value="1"/>
</dbReference>
<dbReference type="PANTHER" id="PTHR42760:SF123">
    <property type="entry name" value="OXIDOREDUCTASE"/>
    <property type="match status" value="1"/>
</dbReference>
<dbReference type="GO" id="GO:0016491">
    <property type="term" value="F:oxidoreductase activity"/>
    <property type="evidence" value="ECO:0007669"/>
    <property type="project" value="UniProtKB-KW"/>
</dbReference>
<dbReference type="InterPro" id="IPR057326">
    <property type="entry name" value="KR_dom"/>
</dbReference>
<dbReference type="CDD" id="cd05233">
    <property type="entry name" value="SDR_c"/>
    <property type="match status" value="1"/>
</dbReference>
<dbReference type="InterPro" id="IPR036291">
    <property type="entry name" value="NAD(P)-bd_dom_sf"/>
</dbReference>
<organism evidence="3 4">
    <name type="scientific">Rhizobium alvei</name>
    <dbReference type="NCBI Taxonomy" id="1132659"/>
    <lineage>
        <taxon>Bacteria</taxon>
        <taxon>Pseudomonadati</taxon>
        <taxon>Pseudomonadota</taxon>
        <taxon>Alphaproteobacteria</taxon>
        <taxon>Hyphomicrobiales</taxon>
        <taxon>Rhizobiaceae</taxon>
        <taxon>Rhizobium/Agrobacterium group</taxon>
        <taxon>Rhizobium</taxon>
    </lineage>
</organism>
<comment type="similarity">
    <text evidence="1">Belongs to the short-chain dehydrogenases/reductases (SDR) family.</text>
</comment>
<reference evidence="3" key="2">
    <citation type="submission" date="2023-07" db="EMBL/GenBank/DDBJ databases">
        <authorList>
            <person name="Shen H."/>
        </authorList>
    </citation>
    <scope>NUCLEOTIDE SEQUENCE</scope>
    <source>
        <strain evidence="3">TNR-22</strain>
    </source>
</reference>
<dbReference type="SMART" id="SM00822">
    <property type="entry name" value="PKS_KR"/>
    <property type="match status" value="1"/>
</dbReference>
<evidence type="ECO:0000256" key="1">
    <source>
        <dbReference type="ARBA" id="ARBA00006484"/>
    </source>
</evidence>
<protein>
    <submittedName>
        <fullName evidence="3">SDR family oxidoreductase</fullName>
        <ecNumber evidence="3">1.-.-.-</ecNumber>
    </submittedName>
</protein>